<dbReference type="Proteomes" id="UP001605036">
    <property type="component" value="Unassembled WGS sequence"/>
</dbReference>
<proteinExistence type="predicted"/>
<comment type="caution">
    <text evidence="1">The sequence shown here is derived from an EMBL/GenBank/DDBJ whole genome shotgun (WGS) entry which is preliminary data.</text>
</comment>
<keyword evidence="2" id="KW-1185">Reference proteome</keyword>
<reference evidence="1 2" key="1">
    <citation type="submission" date="2024-09" db="EMBL/GenBank/DDBJ databases">
        <title>Chromosome-scale assembly of Riccia fluitans.</title>
        <authorList>
            <person name="Paukszto L."/>
            <person name="Sawicki J."/>
            <person name="Karawczyk K."/>
            <person name="Piernik-Szablinska J."/>
            <person name="Szczecinska M."/>
            <person name="Mazdziarz M."/>
        </authorList>
    </citation>
    <scope>NUCLEOTIDE SEQUENCE [LARGE SCALE GENOMIC DNA]</scope>
    <source>
        <strain evidence="1">Rf_01</strain>
        <tissue evidence="1">Aerial parts of the thallus</tissue>
    </source>
</reference>
<dbReference type="EMBL" id="JBHFFA010000001">
    <property type="protein sequence ID" value="KAL2651440.1"/>
    <property type="molecule type" value="Genomic_DNA"/>
</dbReference>
<name>A0ABD1ZKH2_9MARC</name>
<sequence length="88" mass="9926">MMSPSVMRRFNVDTKGFSVKTDIEHEVLNAANHFELILEDPTMSRPKGLLVDQVGELHNAASSFLRIVIGRDRFHLSGMEKSRAMQAL</sequence>
<gene>
    <name evidence="1" type="ORF">R1flu_019568</name>
</gene>
<evidence type="ECO:0000313" key="1">
    <source>
        <dbReference type="EMBL" id="KAL2651440.1"/>
    </source>
</evidence>
<evidence type="ECO:0000313" key="2">
    <source>
        <dbReference type="Proteomes" id="UP001605036"/>
    </source>
</evidence>
<organism evidence="1 2">
    <name type="scientific">Riccia fluitans</name>
    <dbReference type="NCBI Taxonomy" id="41844"/>
    <lineage>
        <taxon>Eukaryota</taxon>
        <taxon>Viridiplantae</taxon>
        <taxon>Streptophyta</taxon>
        <taxon>Embryophyta</taxon>
        <taxon>Marchantiophyta</taxon>
        <taxon>Marchantiopsida</taxon>
        <taxon>Marchantiidae</taxon>
        <taxon>Marchantiales</taxon>
        <taxon>Ricciaceae</taxon>
        <taxon>Riccia</taxon>
    </lineage>
</organism>
<protein>
    <submittedName>
        <fullName evidence="1">Uncharacterized protein</fullName>
    </submittedName>
</protein>
<accession>A0ABD1ZKH2</accession>
<dbReference type="AlphaFoldDB" id="A0ABD1ZKH2"/>